<evidence type="ECO:0000313" key="3">
    <source>
        <dbReference type="Proteomes" id="UP000011866"/>
    </source>
</evidence>
<dbReference type="KEGG" id="tol:TOL_2242"/>
<feature type="transmembrane region" description="Helical" evidence="1">
    <location>
        <begin position="99"/>
        <end position="124"/>
    </location>
</feature>
<dbReference type="AlphaFoldDB" id="M5DRV6"/>
<name>M5DRV6_9GAMM</name>
<dbReference type="EMBL" id="HF680312">
    <property type="protein sequence ID" value="CCU72646.1"/>
    <property type="molecule type" value="Genomic_DNA"/>
</dbReference>
<gene>
    <name evidence="2" type="ORF">TOL_2242</name>
</gene>
<feature type="transmembrane region" description="Helical" evidence="1">
    <location>
        <begin position="12"/>
        <end position="34"/>
    </location>
</feature>
<dbReference type="HOGENOM" id="CLU_2083730_0_0_6"/>
<feature type="transmembrane region" description="Helical" evidence="1">
    <location>
        <begin position="61"/>
        <end position="78"/>
    </location>
</feature>
<keyword evidence="1" id="KW-0472">Membrane</keyword>
<keyword evidence="3" id="KW-1185">Reference proteome</keyword>
<keyword evidence="1" id="KW-1133">Transmembrane helix</keyword>
<sequence length="127" mass="14764">MDKIVFDLTIVLMFVLLLAGIFAWTGTVLISKYLSKKYDPVLFKKPYFTEDEQLNYREFPLALHKTIIYLSYFTYPFLAKKRFKNVPAPKLEIIPKISAYIIMTVGIATIPLTILLLIMVAYVYSRL</sequence>
<evidence type="ECO:0000313" key="2">
    <source>
        <dbReference type="EMBL" id="CCU72646.1"/>
    </source>
</evidence>
<organism evidence="2 3">
    <name type="scientific">Thalassolituus oleivorans MIL-1</name>
    <dbReference type="NCBI Taxonomy" id="1298593"/>
    <lineage>
        <taxon>Bacteria</taxon>
        <taxon>Pseudomonadati</taxon>
        <taxon>Pseudomonadota</taxon>
        <taxon>Gammaproteobacteria</taxon>
        <taxon>Oceanospirillales</taxon>
        <taxon>Oceanospirillaceae</taxon>
        <taxon>Thalassolituus</taxon>
    </lineage>
</organism>
<evidence type="ECO:0000256" key="1">
    <source>
        <dbReference type="SAM" id="Phobius"/>
    </source>
</evidence>
<proteinExistence type="predicted"/>
<keyword evidence="1" id="KW-0812">Transmembrane</keyword>
<reference evidence="2 3" key="1">
    <citation type="journal article" date="2013" name="Genome Announc.">
        <title>Genome Sequence of Thalassolituus oleivorans MIL-1 (DSM 14913T).</title>
        <authorList>
            <person name="Golyshin P.N."/>
            <person name="Werner J."/>
            <person name="Chernikova T.N."/>
            <person name="Tran H."/>
            <person name="Ferrer M."/>
            <person name="Yakimov M.M."/>
            <person name="Teeling H."/>
            <person name="Golyshina O.V."/>
        </authorList>
    </citation>
    <scope>NUCLEOTIDE SEQUENCE [LARGE SCALE GENOMIC DNA]</scope>
    <source>
        <strain evidence="2 3">MIL-1</strain>
    </source>
</reference>
<dbReference type="Proteomes" id="UP000011866">
    <property type="component" value="Chromosome"/>
</dbReference>
<accession>M5DRV6</accession>
<protein>
    <submittedName>
        <fullName evidence="2">Uncharacterized protein</fullName>
    </submittedName>
</protein>